<organism evidence="2 3">
    <name type="scientific">Rattus norvegicus</name>
    <name type="common">Rat</name>
    <dbReference type="NCBI Taxonomy" id="10116"/>
    <lineage>
        <taxon>Eukaryota</taxon>
        <taxon>Metazoa</taxon>
        <taxon>Chordata</taxon>
        <taxon>Craniata</taxon>
        <taxon>Vertebrata</taxon>
        <taxon>Euteleostomi</taxon>
        <taxon>Mammalia</taxon>
        <taxon>Eutheria</taxon>
        <taxon>Euarchontoglires</taxon>
        <taxon>Glires</taxon>
        <taxon>Rodentia</taxon>
        <taxon>Myomorpha</taxon>
        <taxon>Muroidea</taxon>
        <taxon>Muridae</taxon>
        <taxon>Murinae</taxon>
        <taxon>Rattus</taxon>
    </lineage>
</organism>
<keyword evidence="1" id="KW-1133">Transmembrane helix</keyword>
<dbReference type="AlphaFoldDB" id="A6I2L7"/>
<evidence type="ECO:0000313" key="2">
    <source>
        <dbReference type="EMBL" id="EDL77360.1"/>
    </source>
</evidence>
<reference evidence="2 3" key="1">
    <citation type="submission" date="2005-09" db="EMBL/GenBank/DDBJ databases">
        <authorList>
            <person name="Mural R.J."/>
            <person name="Li P.W."/>
            <person name="Adams M.D."/>
            <person name="Amanatides P.G."/>
            <person name="Baden-Tillson H."/>
            <person name="Barnstead M."/>
            <person name="Chin S.H."/>
            <person name="Dew I."/>
            <person name="Evans C.A."/>
            <person name="Ferriera S."/>
            <person name="Flanigan M."/>
            <person name="Fosler C."/>
            <person name="Glodek A."/>
            <person name="Gu Z."/>
            <person name="Holt R.A."/>
            <person name="Jennings D."/>
            <person name="Kraft C.L."/>
            <person name="Lu F."/>
            <person name="Nguyen T."/>
            <person name="Nusskern D.R."/>
            <person name="Pfannkoch C.M."/>
            <person name="Sitter C."/>
            <person name="Sutton G.G."/>
            <person name="Venter J.C."/>
            <person name="Wang Z."/>
            <person name="Woodage T."/>
            <person name="Zheng X.H."/>
            <person name="Zhong F."/>
        </authorList>
    </citation>
    <scope>NUCLEOTIDE SEQUENCE [LARGE SCALE GENOMIC DNA]</scope>
    <source>
        <strain>BN</strain>
        <strain evidence="3">Sprague-Dawley</strain>
    </source>
</reference>
<keyword evidence="1" id="KW-0472">Membrane</keyword>
<gene>
    <name evidence="2" type="ORF">rCG_25755</name>
</gene>
<dbReference type="Proteomes" id="UP000234681">
    <property type="component" value="Chromosome 8"/>
</dbReference>
<accession>A6I2L7</accession>
<sequence length="65" mass="7107">MRKGNLASTSPCHPRLSEGRDIVIKITSLLLIVFGKLAFLACVVCCDKCTDPCMYHSNKTALVSH</sequence>
<proteinExistence type="predicted"/>
<name>A6I2L7_RAT</name>
<feature type="non-terminal residue" evidence="2">
    <location>
        <position position="65"/>
    </location>
</feature>
<evidence type="ECO:0000256" key="1">
    <source>
        <dbReference type="SAM" id="Phobius"/>
    </source>
</evidence>
<dbReference type="EMBL" id="CH473954">
    <property type="protein sequence ID" value="EDL77360.1"/>
    <property type="molecule type" value="Genomic_DNA"/>
</dbReference>
<feature type="transmembrane region" description="Helical" evidence="1">
    <location>
        <begin position="22"/>
        <end position="41"/>
    </location>
</feature>
<evidence type="ECO:0000313" key="3">
    <source>
        <dbReference type="Proteomes" id="UP000234681"/>
    </source>
</evidence>
<protein>
    <submittedName>
        <fullName evidence="2">RCG25755</fullName>
    </submittedName>
</protein>
<keyword evidence="1" id="KW-0812">Transmembrane</keyword>